<dbReference type="Pfam" id="PF01757">
    <property type="entry name" value="Acyl_transf_3"/>
    <property type="match status" value="1"/>
</dbReference>
<feature type="transmembrane region" description="Helical" evidence="3">
    <location>
        <begin position="101"/>
        <end position="122"/>
    </location>
</feature>
<dbReference type="InterPro" id="IPR029052">
    <property type="entry name" value="Metallo-depent_PP-like"/>
</dbReference>
<evidence type="ECO:0000256" key="1">
    <source>
        <dbReference type="ARBA" id="ARBA00005662"/>
    </source>
</evidence>
<dbReference type="Proteomes" id="UP000610303">
    <property type="component" value="Unassembled WGS sequence"/>
</dbReference>
<evidence type="ECO:0000313" key="5">
    <source>
        <dbReference type="EMBL" id="GGR19376.1"/>
    </source>
</evidence>
<feature type="transmembrane region" description="Helical" evidence="3">
    <location>
        <begin position="249"/>
        <end position="270"/>
    </location>
</feature>
<dbReference type="InterPro" id="IPR002656">
    <property type="entry name" value="Acyl_transf_3_dom"/>
</dbReference>
<feature type="domain" description="Capsule synthesis protein CapA" evidence="4">
    <location>
        <begin position="424"/>
        <end position="659"/>
    </location>
</feature>
<proteinExistence type="inferred from homology"/>
<dbReference type="Gene3D" id="3.60.21.10">
    <property type="match status" value="1"/>
</dbReference>
<dbReference type="InterPro" id="IPR052169">
    <property type="entry name" value="CW_Biosynth-Accessory"/>
</dbReference>
<feature type="transmembrane region" description="Helical" evidence="3">
    <location>
        <begin position="382"/>
        <end position="404"/>
    </location>
</feature>
<dbReference type="PANTHER" id="PTHR33393:SF11">
    <property type="entry name" value="POLYGLUTAMINE SYNTHESIS ACCESSORY PROTEIN RV0574C-RELATED"/>
    <property type="match status" value="1"/>
</dbReference>
<comment type="similarity">
    <text evidence="1">Belongs to the CapA family.</text>
</comment>
<organism evidence="5 6">
    <name type="scientific">Agromyces mediolanus</name>
    <name type="common">Corynebacterium mediolanum</name>
    <dbReference type="NCBI Taxonomy" id="41986"/>
    <lineage>
        <taxon>Bacteria</taxon>
        <taxon>Bacillati</taxon>
        <taxon>Actinomycetota</taxon>
        <taxon>Actinomycetes</taxon>
        <taxon>Micrococcales</taxon>
        <taxon>Microbacteriaceae</taxon>
        <taxon>Agromyces</taxon>
    </lineage>
</organism>
<feature type="transmembrane region" description="Helical" evidence="3">
    <location>
        <begin position="166"/>
        <end position="189"/>
    </location>
</feature>
<name>A0A918CDY7_AGRME</name>
<feature type="transmembrane region" description="Helical" evidence="3">
    <location>
        <begin position="68"/>
        <end position="89"/>
    </location>
</feature>
<dbReference type="SUPFAM" id="SSF56300">
    <property type="entry name" value="Metallo-dependent phosphatases"/>
    <property type="match status" value="1"/>
</dbReference>
<keyword evidence="3" id="KW-0812">Transmembrane</keyword>
<evidence type="ECO:0000259" key="4">
    <source>
        <dbReference type="SMART" id="SM00854"/>
    </source>
</evidence>
<dbReference type="GO" id="GO:0016747">
    <property type="term" value="F:acyltransferase activity, transferring groups other than amino-acyl groups"/>
    <property type="evidence" value="ECO:0007669"/>
    <property type="project" value="InterPro"/>
</dbReference>
<gene>
    <name evidence="5" type="ORF">GCM10010196_10720</name>
</gene>
<dbReference type="Pfam" id="PF09587">
    <property type="entry name" value="PGA_cap"/>
    <property type="match status" value="1"/>
</dbReference>
<feature type="transmembrane region" description="Helical" evidence="3">
    <location>
        <begin position="290"/>
        <end position="311"/>
    </location>
</feature>
<feature type="region of interest" description="Disordered" evidence="2">
    <location>
        <begin position="1"/>
        <end position="22"/>
    </location>
</feature>
<feature type="transmembrane region" description="Helical" evidence="3">
    <location>
        <begin position="142"/>
        <end position="159"/>
    </location>
</feature>
<feature type="transmembrane region" description="Helical" evidence="3">
    <location>
        <begin position="317"/>
        <end position="338"/>
    </location>
</feature>
<keyword evidence="3" id="KW-0472">Membrane</keyword>
<comment type="caution">
    <text evidence="5">The sequence shown here is derived from an EMBL/GenBank/DDBJ whole genome shotgun (WGS) entry which is preliminary data.</text>
</comment>
<keyword evidence="6" id="KW-1185">Reference proteome</keyword>
<dbReference type="EMBL" id="BMRJ01000001">
    <property type="protein sequence ID" value="GGR19376.1"/>
    <property type="molecule type" value="Genomic_DNA"/>
</dbReference>
<protein>
    <recommendedName>
        <fullName evidence="4">Capsule synthesis protein CapA domain-containing protein</fullName>
    </recommendedName>
</protein>
<dbReference type="RefSeq" id="WP_189084234.1">
    <property type="nucleotide sequence ID" value="NZ_BMRJ01000001.1"/>
</dbReference>
<accession>A0A918CDY7</accession>
<feature type="transmembrane region" description="Helical" evidence="3">
    <location>
        <begin position="28"/>
        <end position="48"/>
    </location>
</feature>
<evidence type="ECO:0000256" key="2">
    <source>
        <dbReference type="SAM" id="MobiDB-lite"/>
    </source>
</evidence>
<dbReference type="AlphaFoldDB" id="A0A918CDY7"/>
<evidence type="ECO:0000313" key="6">
    <source>
        <dbReference type="Proteomes" id="UP000610303"/>
    </source>
</evidence>
<dbReference type="SMART" id="SM00854">
    <property type="entry name" value="PGA_cap"/>
    <property type="match status" value="1"/>
</dbReference>
<dbReference type="InterPro" id="IPR019079">
    <property type="entry name" value="Capsule_synth_CapA"/>
</dbReference>
<evidence type="ECO:0000256" key="3">
    <source>
        <dbReference type="SAM" id="Phobius"/>
    </source>
</evidence>
<sequence length="742" mass="78182">MSRVERTGRPAPTARSGPAAPRETWGDVVKGVLIVLVVFWHVVMKSYLEVDWQLGVPIPGAWGLLADLIWPFLMPLFLLVSGTFAAAAFTRPWAVVLRTRVVRFLYLYLLWSLIHTAALWAFPDFPTLVPRGVAEFVEAVTISPPNTWYLFALALYFLVAKGLARVSPWLVVGAAAVLSVVVAAGYVEIVSNRGSLLYNLTFFLLGLHLAPHVRRLAGRVRPVPLALLGTGYLAVFAAMRLTGSETVPGVWPLVSLVGVAFGLAAAPAFARIPLLGPGAAWLGRRSLPVYLLHMPLLAVADIVLAEWLSLASRPVQLAAAVALPIAVTAVIVAACVGLERVLVRGGAGWLFELPGRRADASARGAAEASAPRPAPRPSRGPAWRAVVVVALVVASGVVAVRATAIPGCDADPPVQAAAEPGRVSIGAVGDVLMHDVGHVVPADGGAAHFDAVRPWFTQDLVTGNLEQVIADDPGYDKCGGAADCLAFRSAPDTARTLDGFDLMNLANNHTGDFGPVGYADTRANLAANGIRSVGDRNEIACTRIGDTTVAVIGFAPYRDTNRVTDLRHARRLVAAAAASADLVIVHAHMGAEGPAANVVTPGPEEAYGEQRGDVVAFSHAVVDAGADLVIGHGPHSLRGMEFYRGRLIAYSLGNFGGGGVFGAEQATRYGAYLDVTLEADGRFAGGRVRSIDFEQEGGVPRPDPEGTAARLVAEFGARDFPERAARIGADGIIAPPDPERPR</sequence>
<dbReference type="PANTHER" id="PTHR33393">
    <property type="entry name" value="POLYGLUTAMINE SYNTHESIS ACCESSORY PROTEIN RV0574C-RELATED"/>
    <property type="match status" value="1"/>
</dbReference>
<reference evidence="5" key="2">
    <citation type="submission" date="2020-09" db="EMBL/GenBank/DDBJ databases">
        <authorList>
            <person name="Sun Q."/>
            <person name="Ohkuma M."/>
        </authorList>
    </citation>
    <scope>NUCLEOTIDE SEQUENCE</scope>
    <source>
        <strain evidence="5">JCM 3346</strain>
    </source>
</reference>
<feature type="transmembrane region" description="Helical" evidence="3">
    <location>
        <begin position="195"/>
        <end position="213"/>
    </location>
</feature>
<feature type="transmembrane region" description="Helical" evidence="3">
    <location>
        <begin position="225"/>
        <end position="243"/>
    </location>
</feature>
<keyword evidence="3" id="KW-1133">Transmembrane helix</keyword>
<reference evidence="5" key="1">
    <citation type="journal article" date="2014" name="Int. J. Syst. Evol. Microbiol.">
        <title>Complete genome sequence of Corynebacterium casei LMG S-19264T (=DSM 44701T), isolated from a smear-ripened cheese.</title>
        <authorList>
            <consortium name="US DOE Joint Genome Institute (JGI-PGF)"/>
            <person name="Walter F."/>
            <person name="Albersmeier A."/>
            <person name="Kalinowski J."/>
            <person name="Ruckert C."/>
        </authorList>
    </citation>
    <scope>NUCLEOTIDE SEQUENCE</scope>
    <source>
        <strain evidence="5">JCM 3346</strain>
    </source>
</reference>